<keyword evidence="1" id="KW-0378">Hydrolase</keyword>
<dbReference type="EMBL" id="CP129113">
    <property type="protein sequence ID" value="WLV25500.1"/>
    <property type="molecule type" value="Genomic_DNA"/>
</dbReference>
<dbReference type="RefSeq" id="WP_348029290.1">
    <property type="nucleotide sequence ID" value="NZ_CP129113.1"/>
</dbReference>
<evidence type="ECO:0000313" key="4">
    <source>
        <dbReference type="Proteomes" id="UP001180087"/>
    </source>
</evidence>
<dbReference type="InterPro" id="IPR004365">
    <property type="entry name" value="NA-bd_OB_tRNA"/>
</dbReference>
<dbReference type="Pfam" id="PF01336">
    <property type="entry name" value="tRNA_anti-codon"/>
    <property type="match status" value="1"/>
</dbReference>
<dbReference type="InterPro" id="IPR050798">
    <property type="entry name" value="YhaM_exoribonuc/phosphodiest"/>
</dbReference>
<gene>
    <name evidence="3" type="primary">yhaM</name>
    <name evidence="3" type="ORF">QR721_04625</name>
</gene>
<dbReference type="InterPro" id="IPR003607">
    <property type="entry name" value="HD/PDEase_dom"/>
</dbReference>
<keyword evidence="4" id="KW-1185">Reference proteome</keyword>
<reference evidence="3" key="1">
    <citation type="submission" date="2023-06" db="EMBL/GenBank/DDBJ databases">
        <title>A Treasure from Seagulls: Isolation and Description of Aciduricobacillus qingdaonensis gen. nov., sp. nov., a Rare Obligately Uric Acid-utilizing Member in the Family Bacillaceae.</title>
        <authorList>
            <person name="Liu W."/>
            <person name="Wang B."/>
        </authorList>
    </citation>
    <scope>NUCLEOTIDE SEQUENCE</scope>
    <source>
        <strain evidence="3">44XB</strain>
    </source>
</reference>
<protein>
    <submittedName>
        <fullName evidence="3">3'-5' exoribonuclease YhaM</fullName>
    </submittedName>
</protein>
<accession>A0ABY9KXF7</accession>
<dbReference type="SUPFAM" id="SSF50249">
    <property type="entry name" value="Nucleic acid-binding proteins"/>
    <property type="match status" value="1"/>
</dbReference>
<dbReference type="CDD" id="cd00077">
    <property type="entry name" value="HDc"/>
    <property type="match status" value="1"/>
</dbReference>
<dbReference type="NCBIfam" id="NF010007">
    <property type="entry name" value="PRK13480.1"/>
    <property type="match status" value="1"/>
</dbReference>
<dbReference type="Proteomes" id="UP001180087">
    <property type="component" value="Chromosome"/>
</dbReference>
<proteinExistence type="predicted"/>
<dbReference type="SUPFAM" id="SSF109604">
    <property type="entry name" value="HD-domain/PDEase-like"/>
    <property type="match status" value="1"/>
</dbReference>
<evidence type="ECO:0000313" key="3">
    <source>
        <dbReference type="EMBL" id="WLV25500.1"/>
    </source>
</evidence>
<sequence>MAIGKQKVGEIFEGFALIKDVKKGTTSGGKPFLTLVFGDQTGEMEAKLWDSTKEDEQLLLPESIVLVNGEIGQFRGKAQMRINAIRPAQPTDGVHIADFIEKAPVAVEELKDRIMEAIFEMKNPNLQRIVRAFVKKYEENLFLYPAASRNHHEYTSGLAHHIVGMLGLAKGVHDLHPEIDRDLLYAGIILHDIGKLRELSGVISTSYTTEGKLLGHISIMVEEIAQMARELQIEGEEVLVLQHMVLSHHGKAEWGSPKPPMIREAEILHLIDLMDARLNMLGRVLENTAPGEFTERIFSLEQRSFYKPAFSVKTELDA</sequence>
<dbReference type="PROSITE" id="PS51831">
    <property type="entry name" value="HD"/>
    <property type="match status" value="1"/>
</dbReference>
<organism evidence="3 4">
    <name type="scientific">Aciduricibacillus chroicocephali</name>
    <dbReference type="NCBI Taxonomy" id="3054939"/>
    <lineage>
        <taxon>Bacteria</taxon>
        <taxon>Bacillati</taxon>
        <taxon>Bacillota</taxon>
        <taxon>Bacilli</taxon>
        <taxon>Bacillales</taxon>
        <taxon>Bacillaceae</taxon>
        <taxon>Aciduricibacillus</taxon>
    </lineage>
</organism>
<evidence type="ECO:0000259" key="2">
    <source>
        <dbReference type="PROSITE" id="PS51831"/>
    </source>
</evidence>
<dbReference type="PANTHER" id="PTHR37294:SF1">
    <property type="entry name" value="3'-5' EXORIBONUCLEASE YHAM"/>
    <property type="match status" value="1"/>
</dbReference>
<name>A0ABY9KXF7_9BACI</name>
<dbReference type="Pfam" id="PF01966">
    <property type="entry name" value="HD"/>
    <property type="match status" value="1"/>
</dbReference>
<dbReference type="InterPro" id="IPR006674">
    <property type="entry name" value="HD_domain"/>
</dbReference>
<evidence type="ECO:0000256" key="1">
    <source>
        <dbReference type="ARBA" id="ARBA00022801"/>
    </source>
</evidence>
<feature type="domain" description="HD" evidence="2">
    <location>
        <begin position="161"/>
        <end position="277"/>
    </location>
</feature>
<dbReference type="CDD" id="cd04492">
    <property type="entry name" value="YhaM_OBF_like"/>
    <property type="match status" value="1"/>
</dbReference>
<dbReference type="InterPro" id="IPR012340">
    <property type="entry name" value="NA-bd_OB-fold"/>
</dbReference>
<dbReference type="PANTHER" id="PTHR37294">
    <property type="entry name" value="3'-5' EXORIBONUCLEASE YHAM"/>
    <property type="match status" value="1"/>
</dbReference>
<dbReference type="Gene3D" id="1.10.3210.10">
    <property type="entry name" value="Hypothetical protein af1432"/>
    <property type="match status" value="1"/>
</dbReference>